<keyword evidence="3" id="KW-0408">Iron</keyword>
<accession>A0A0S4QGK6</accession>
<feature type="domain" description="TauD/TfdA-like" evidence="6">
    <location>
        <begin position="28"/>
        <end position="306"/>
    </location>
</feature>
<keyword evidence="8" id="KW-1185">Reference proteome</keyword>
<evidence type="ECO:0000259" key="6">
    <source>
        <dbReference type="Pfam" id="PF02668"/>
    </source>
</evidence>
<dbReference type="InterPro" id="IPR042098">
    <property type="entry name" value="TauD-like_sf"/>
</dbReference>
<name>A0A0S4QGK6_9ACTN</name>
<dbReference type="EMBL" id="FAOZ01000003">
    <property type="protein sequence ID" value="CUU54621.1"/>
    <property type="molecule type" value="Genomic_DNA"/>
</dbReference>
<dbReference type="InterPro" id="IPR050411">
    <property type="entry name" value="AlphaKG_dependent_hydroxylases"/>
</dbReference>
<evidence type="ECO:0000313" key="7">
    <source>
        <dbReference type="EMBL" id="CUU54621.1"/>
    </source>
</evidence>
<proteinExistence type="predicted"/>
<evidence type="ECO:0000256" key="4">
    <source>
        <dbReference type="ARBA" id="ARBA00023194"/>
    </source>
</evidence>
<dbReference type="InterPro" id="IPR003819">
    <property type="entry name" value="TauD/TfdA-like"/>
</dbReference>
<dbReference type="PANTHER" id="PTHR10696:SF56">
    <property type="entry name" value="TAUD_TFDA-LIKE DOMAIN-CONTAINING PROTEIN"/>
    <property type="match status" value="1"/>
</dbReference>
<dbReference type="GO" id="GO:0051213">
    <property type="term" value="F:dioxygenase activity"/>
    <property type="evidence" value="ECO:0007669"/>
    <property type="project" value="UniProtKB-KW"/>
</dbReference>
<dbReference type="SUPFAM" id="SSF51197">
    <property type="entry name" value="Clavaminate synthase-like"/>
    <property type="match status" value="1"/>
</dbReference>
<evidence type="ECO:0000256" key="1">
    <source>
        <dbReference type="ARBA" id="ARBA00001954"/>
    </source>
</evidence>
<dbReference type="AlphaFoldDB" id="A0A0S4QGK6"/>
<dbReference type="Gene3D" id="3.60.130.10">
    <property type="entry name" value="Clavaminate synthase-like"/>
    <property type="match status" value="1"/>
</dbReference>
<keyword evidence="7" id="KW-0223">Dioxygenase</keyword>
<evidence type="ECO:0000256" key="3">
    <source>
        <dbReference type="ARBA" id="ARBA00023004"/>
    </source>
</evidence>
<evidence type="ECO:0000313" key="8">
    <source>
        <dbReference type="Proteomes" id="UP000198802"/>
    </source>
</evidence>
<gene>
    <name evidence="7" type="ORF">Ga0074812_103111</name>
</gene>
<dbReference type="PANTHER" id="PTHR10696">
    <property type="entry name" value="GAMMA-BUTYROBETAINE HYDROXYLASE-RELATED"/>
    <property type="match status" value="1"/>
</dbReference>
<sequence>MTSTQPPASTGPLLVVEGAGPVVDVLHHDRARLRARLAASGAILLRGFDVGGAEGLEGAVRALAGEPIAYTEQSSPRSVIKGNVYTSTNYPPTAEIPLHNEMSYQAVWPLTLFFHCVRPPLTQGATPLAHVGAVHELIDPDVRAEFVRRGWMAVRTYGEDVGLRWRTAFGTDSRQEVERQCARGGLTPTWIGADGLRTTAVRRAVHRHPVTGLPLWFNHVVIFHESSLPADVREVLLDAYGPDGLPNNSRYGDGGVIPDEVVEHLRACYRAVSVRFDYQEDDLLVVDNMAVAHGREPYTGPRRIAVAMAEPSVPPEPAEPSDPGAAR</sequence>
<dbReference type="GO" id="GO:0017000">
    <property type="term" value="P:antibiotic biosynthetic process"/>
    <property type="evidence" value="ECO:0007669"/>
    <property type="project" value="UniProtKB-KW"/>
</dbReference>
<protein>
    <submittedName>
        <fullName evidence="7">Taurine dioxygenase, alpha-ketoglutarate-dependent</fullName>
    </submittedName>
</protein>
<evidence type="ECO:0000256" key="2">
    <source>
        <dbReference type="ARBA" id="ARBA00023002"/>
    </source>
</evidence>
<comment type="cofactor">
    <cofactor evidence="1">
        <name>Fe(2+)</name>
        <dbReference type="ChEBI" id="CHEBI:29033"/>
    </cofactor>
</comment>
<reference evidence="8" key="1">
    <citation type="submission" date="2015-11" db="EMBL/GenBank/DDBJ databases">
        <authorList>
            <person name="Varghese N."/>
        </authorList>
    </citation>
    <scope>NUCLEOTIDE SEQUENCE [LARGE SCALE GENOMIC DNA]</scope>
    <source>
        <strain evidence="8">DSM 45899</strain>
    </source>
</reference>
<dbReference type="Pfam" id="PF02668">
    <property type="entry name" value="TauD"/>
    <property type="match status" value="1"/>
</dbReference>
<feature type="region of interest" description="Disordered" evidence="5">
    <location>
        <begin position="308"/>
        <end position="327"/>
    </location>
</feature>
<evidence type="ECO:0000256" key="5">
    <source>
        <dbReference type="SAM" id="MobiDB-lite"/>
    </source>
</evidence>
<keyword evidence="4" id="KW-0045">Antibiotic biosynthesis</keyword>
<dbReference type="RefSeq" id="WP_091272893.1">
    <property type="nucleotide sequence ID" value="NZ_FAOZ01000003.1"/>
</dbReference>
<organism evidence="7 8">
    <name type="scientific">Parafrankia irregularis</name>
    <dbReference type="NCBI Taxonomy" id="795642"/>
    <lineage>
        <taxon>Bacteria</taxon>
        <taxon>Bacillati</taxon>
        <taxon>Actinomycetota</taxon>
        <taxon>Actinomycetes</taxon>
        <taxon>Frankiales</taxon>
        <taxon>Frankiaceae</taxon>
        <taxon>Parafrankia</taxon>
    </lineage>
</organism>
<keyword evidence="2" id="KW-0560">Oxidoreductase</keyword>
<dbReference type="Proteomes" id="UP000198802">
    <property type="component" value="Unassembled WGS sequence"/>
</dbReference>